<keyword evidence="2" id="KW-0813">Transport</keyword>
<keyword evidence="7" id="KW-1185">Reference proteome</keyword>
<sequence length="358" mass="38435">MISATAGSRRRKRALSALAGVAAVTVALVGCSSATGGDSSGSEGGEVVWADYGGPTNESRQIAYFDGFEEETGIKVISASLSDAIMAKMLEGGEGDYDLIQVSSDSLIKYKDNIVALPDSATKSDTLPEGIRDYAIGGFLIGIAQGWITDTYPDGGPQDWADFFDTKKFPGKRAWPGSPGSYDASFELALLADGVAQEDLYPLDLDRATAKLDSIRGDLVFYESYPEVQTLLSTGSASIAVSVTGQFTALINQGLDVTVQWNEAFLSPNFFVVPAKAKNPENAFEIAEWLTDGERQAVFTERTFYGPANEVTFDFLENSTAKRLPGGPGNDGSIYFDEQFRADNLDELVGRYTDWLAG</sequence>
<dbReference type="Pfam" id="PF13416">
    <property type="entry name" value="SBP_bac_8"/>
    <property type="match status" value="1"/>
</dbReference>
<dbReference type="GO" id="GO:0030976">
    <property type="term" value="F:thiamine pyrophosphate binding"/>
    <property type="evidence" value="ECO:0007669"/>
    <property type="project" value="TreeGrafter"/>
</dbReference>
<dbReference type="GO" id="GO:0030975">
    <property type="term" value="F:thiamine binding"/>
    <property type="evidence" value="ECO:0007669"/>
    <property type="project" value="TreeGrafter"/>
</dbReference>
<feature type="chain" id="PRO_5039113215" description="ABC transporter substrate-binding protein" evidence="5">
    <location>
        <begin position="20"/>
        <end position="358"/>
    </location>
</feature>
<dbReference type="GO" id="GO:0030288">
    <property type="term" value="C:outer membrane-bounded periplasmic space"/>
    <property type="evidence" value="ECO:0007669"/>
    <property type="project" value="TreeGrafter"/>
</dbReference>
<dbReference type="InterPro" id="IPR006059">
    <property type="entry name" value="SBP"/>
</dbReference>
<comment type="caution">
    <text evidence="6">The sequence shown here is derived from an EMBL/GenBank/DDBJ whole genome shotgun (WGS) entry which is preliminary data.</text>
</comment>
<dbReference type="AlphaFoldDB" id="A0A2U1SWM6"/>
<reference evidence="7" key="1">
    <citation type="submission" date="2018-04" db="EMBL/GenBank/DDBJ databases">
        <authorList>
            <person name="Liu S."/>
            <person name="Wang Z."/>
            <person name="Li J."/>
        </authorList>
    </citation>
    <scope>NUCLEOTIDE SEQUENCE [LARGE SCALE GENOMIC DNA]</scope>
    <source>
        <strain evidence="7">S1194</strain>
    </source>
</reference>
<evidence type="ECO:0000313" key="6">
    <source>
        <dbReference type="EMBL" id="PWB96009.1"/>
    </source>
</evidence>
<evidence type="ECO:0008006" key="8">
    <source>
        <dbReference type="Google" id="ProtNLM"/>
    </source>
</evidence>
<dbReference type="GO" id="GO:0015888">
    <property type="term" value="P:thiamine transport"/>
    <property type="evidence" value="ECO:0007669"/>
    <property type="project" value="TreeGrafter"/>
</dbReference>
<name>A0A2U1SWM6_9MICO</name>
<dbReference type="RefSeq" id="WP_108998285.1">
    <property type="nucleotide sequence ID" value="NZ_QEEX01000002.1"/>
</dbReference>
<keyword evidence="3 5" id="KW-0732">Signal</keyword>
<dbReference type="Proteomes" id="UP000244978">
    <property type="component" value="Unassembled WGS sequence"/>
</dbReference>
<evidence type="ECO:0000256" key="5">
    <source>
        <dbReference type="SAM" id="SignalP"/>
    </source>
</evidence>
<dbReference type="SUPFAM" id="SSF53850">
    <property type="entry name" value="Periplasmic binding protein-like II"/>
    <property type="match status" value="1"/>
</dbReference>
<gene>
    <name evidence="6" type="ORF">DF220_11460</name>
</gene>
<dbReference type="EMBL" id="QEEX01000002">
    <property type="protein sequence ID" value="PWB96009.1"/>
    <property type="molecule type" value="Genomic_DNA"/>
</dbReference>
<organism evidence="6 7">
    <name type="scientific">Homoserinimonas hongtaonis</name>
    <dbReference type="NCBI Taxonomy" id="2079791"/>
    <lineage>
        <taxon>Bacteria</taxon>
        <taxon>Bacillati</taxon>
        <taxon>Actinomycetota</taxon>
        <taxon>Actinomycetes</taxon>
        <taxon>Micrococcales</taxon>
        <taxon>Microbacteriaceae</taxon>
        <taxon>Homoserinimonas</taxon>
    </lineage>
</organism>
<evidence type="ECO:0000256" key="4">
    <source>
        <dbReference type="ARBA" id="ARBA00022764"/>
    </source>
</evidence>
<evidence type="ECO:0000256" key="1">
    <source>
        <dbReference type="ARBA" id="ARBA00004418"/>
    </source>
</evidence>
<dbReference type="Gene3D" id="3.40.190.10">
    <property type="entry name" value="Periplasmic binding protein-like II"/>
    <property type="match status" value="2"/>
</dbReference>
<evidence type="ECO:0000256" key="2">
    <source>
        <dbReference type="ARBA" id="ARBA00022448"/>
    </source>
</evidence>
<feature type="signal peptide" evidence="5">
    <location>
        <begin position="1"/>
        <end position="19"/>
    </location>
</feature>
<comment type="subcellular location">
    <subcellularLocation>
        <location evidence="1">Periplasm</location>
    </subcellularLocation>
</comment>
<accession>A0A2U1SWM6</accession>
<proteinExistence type="predicted"/>
<evidence type="ECO:0000256" key="3">
    <source>
        <dbReference type="ARBA" id="ARBA00022729"/>
    </source>
</evidence>
<dbReference type="PANTHER" id="PTHR30006:SF3">
    <property type="entry name" value="THIAMINE-BINDING PERIPLASMIC PROTEIN"/>
    <property type="match status" value="1"/>
</dbReference>
<dbReference type="PANTHER" id="PTHR30006">
    <property type="entry name" value="THIAMINE-BINDING PERIPLASMIC PROTEIN-RELATED"/>
    <property type="match status" value="1"/>
</dbReference>
<evidence type="ECO:0000313" key="7">
    <source>
        <dbReference type="Proteomes" id="UP000244978"/>
    </source>
</evidence>
<keyword evidence="4" id="KW-0574">Periplasm</keyword>
<protein>
    <recommendedName>
        <fullName evidence="8">ABC transporter substrate-binding protein</fullName>
    </recommendedName>
</protein>